<dbReference type="EMBL" id="WTPX01000130">
    <property type="protein sequence ID" value="NNJ27203.1"/>
    <property type="molecule type" value="Genomic_DNA"/>
</dbReference>
<sequence length="133" mass="13869">MKDAAILIGLAFVAIALWSVIGWLAFAGGARWRRGTAGGRWAIAAGLLFAPAAIAKTVMVLLALWQELVMGGVLNHGLPDIWIFEWWEAALPWAVLAFTAGLAALALAGRAALAAAVIAEPTAEPIAEPAAMR</sequence>
<feature type="transmembrane region" description="Helical" evidence="1">
    <location>
        <begin position="86"/>
        <end position="108"/>
    </location>
</feature>
<keyword evidence="3" id="KW-1185">Reference proteome</keyword>
<evidence type="ECO:0000256" key="1">
    <source>
        <dbReference type="SAM" id="Phobius"/>
    </source>
</evidence>
<reference evidence="2 3" key="1">
    <citation type="journal article" date="2020" name="Syst. Appl. Microbiol.">
        <title>Alienimonas chondri sp. nov., a novel planctomycete isolated from the biofilm of the red alga Chondrus crispus.</title>
        <authorList>
            <person name="Vitorino I."/>
            <person name="Albuquerque L."/>
            <person name="Wiegand S."/>
            <person name="Kallscheuer N."/>
            <person name="da Costa M.S."/>
            <person name="Lobo-da-Cunha A."/>
            <person name="Jogler C."/>
            <person name="Lage O.M."/>
        </authorList>
    </citation>
    <scope>NUCLEOTIDE SEQUENCE [LARGE SCALE GENOMIC DNA]</scope>
    <source>
        <strain evidence="2 3">LzC2</strain>
    </source>
</reference>
<keyword evidence="1" id="KW-0812">Transmembrane</keyword>
<proteinExistence type="predicted"/>
<name>A0ABX1VIU9_9PLAN</name>
<feature type="transmembrane region" description="Helical" evidence="1">
    <location>
        <begin position="6"/>
        <end position="29"/>
    </location>
</feature>
<accession>A0ABX1VIU9</accession>
<protein>
    <submittedName>
        <fullName evidence="2">Uncharacterized protein</fullName>
    </submittedName>
</protein>
<evidence type="ECO:0000313" key="3">
    <source>
        <dbReference type="Proteomes" id="UP000609651"/>
    </source>
</evidence>
<feature type="transmembrane region" description="Helical" evidence="1">
    <location>
        <begin position="41"/>
        <end position="66"/>
    </location>
</feature>
<evidence type="ECO:0000313" key="2">
    <source>
        <dbReference type="EMBL" id="NNJ27203.1"/>
    </source>
</evidence>
<keyword evidence="1" id="KW-0472">Membrane</keyword>
<keyword evidence="1" id="KW-1133">Transmembrane helix</keyword>
<comment type="caution">
    <text evidence="2">The sequence shown here is derived from an EMBL/GenBank/DDBJ whole genome shotgun (WGS) entry which is preliminary data.</text>
</comment>
<gene>
    <name evidence="2" type="ORF">LzC2_33040</name>
</gene>
<dbReference type="RefSeq" id="WP_171189003.1">
    <property type="nucleotide sequence ID" value="NZ_WTPX01000130.1"/>
</dbReference>
<organism evidence="2 3">
    <name type="scientific">Alienimonas chondri</name>
    <dbReference type="NCBI Taxonomy" id="2681879"/>
    <lineage>
        <taxon>Bacteria</taxon>
        <taxon>Pseudomonadati</taxon>
        <taxon>Planctomycetota</taxon>
        <taxon>Planctomycetia</taxon>
        <taxon>Planctomycetales</taxon>
        <taxon>Planctomycetaceae</taxon>
        <taxon>Alienimonas</taxon>
    </lineage>
</organism>
<dbReference type="Proteomes" id="UP000609651">
    <property type="component" value="Unassembled WGS sequence"/>
</dbReference>